<feature type="non-terminal residue" evidence="1">
    <location>
        <position position="108"/>
    </location>
</feature>
<proteinExistence type="predicted"/>
<evidence type="ECO:0000313" key="1">
    <source>
        <dbReference type="EMBL" id="KKK87091.1"/>
    </source>
</evidence>
<sequence length="108" mass="11878">MTKVSAPLFSFGAQGSLGHTITYRKRPGSHQVISIPTHPDAGTSPQLDQRDLFLWAVASWNALSPAEKETYRPLAARHGRTLYQEAMSQFLEAGLPPPPSYDLTITND</sequence>
<dbReference type="EMBL" id="LAZR01050556">
    <property type="protein sequence ID" value="KKK87091.1"/>
    <property type="molecule type" value="Genomic_DNA"/>
</dbReference>
<reference evidence="1" key="1">
    <citation type="journal article" date="2015" name="Nature">
        <title>Complex archaea that bridge the gap between prokaryotes and eukaryotes.</title>
        <authorList>
            <person name="Spang A."/>
            <person name="Saw J.H."/>
            <person name="Jorgensen S.L."/>
            <person name="Zaremba-Niedzwiedzka K."/>
            <person name="Martijn J."/>
            <person name="Lind A.E."/>
            <person name="van Eijk R."/>
            <person name="Schleper C."/>
            <person name="Guy L."/>
            <person name="Ettema T.J."/>
        </authorList>
    </citation>
    <scope>NUCLEOTIDE SEQUENCE</scope>
</reference>
<gene>
    <name evidence="1" type="ORF">LCGC14_2756710</name>
</gene>
<organism evidence="1">
    <name type="scientific">marine sediment metagenome</name>
    <dbReference type="NCBI Taxonomy" id="412755"/>
    <lineage>
        <taxon>unclassified sequences</taxon>
        <taxon>metagenomes</taxon>
        <taxon>ecological metagenomes</taxon>
    </lineage>
</organism>
<comment type="caution">
    <text evidence="1">The sequence shown here is derived from an EMBL/GenBank/DDBJ whole genome shotgun (WGS) entry which is preliminary data.</text>
</comment>
<dbReference type="AlphaFoldDB" id="A0A0F9BRU4"/>
<protein>
    <submittedName>
        <fullName evidence="1">Uncharacterized protein</fullName>
    </submittedName>
</protein>
<accession>A0A0F9BRU4</accession>
<name>A0A0F9BRU4_9ZZZZ</name>